<keyword evidence="3" id="KW-0949">S-adenosyl-L-methionine</keyword>
<dbReference type="Gene3D" id="3.80.30.20">
    <property type="entry name" value="tm_1862 like domain"/>
    <property type="match status" value="1"/>
</dbReference>
<dbReference type="GO" id="GO:0004109">
    <property type="term" value="F:coproporphyrinogen oxidase activity"/>
    <property type="evidence" value="ECO:0007669"/>
    <property type="project" value="InterPro"/>
</dbReference>
<name>A0A9P2WRM4_THEFU</name>
<dbReference type="RefSeq" id="WP_011291282.1">
    <property type="nucleotide sequence ID" value="NZ_AOSG01000022.1"/>
</dbReference>
<dbReference type="NCBIfam" id="TIGR00539">
    <property type="entry name" value="hemN_rel"/>
    <property type="match status" value="1"/>
</dbReference>
<accession>A0A9P2WRM4</accession>
<keyword evidence="3" id="KW-0349">Heme</keyword>
<keyword evidence="3" id="KW-0411">Iron-sulfur</keyword>
<dbReference type="InterPro" id="IPR023404">
    <property type="entry name" value="rSAM_horseshoe"/>
</dbReference>
<evidence type="ECO:0000256" key="1">
    <source>
        <dbReference type="ARBA" id="ARBA00006100"/>
    </source>
</evidence>
<evidence type="ECO:0000256" key="2">
    <source>
        <dbReference type="ARBA" id="ARBA00017228"/>
    </source>
</evidence>
<evidence type="ECO:0000256" key="3">
    <source>
        <dbReference type="RuleBase" id="RU364116"/>
    </source>
</evidence>
<dbReference type="SFLD" id="SFLDF00562">
    <property type="entry name" value="HemN-like__clustered_with_heat"/>
    <property type="match status" value="1"/>
</dbReference>
<evidence type="ECO:0000313" key="5">
    <source>
        <dbReference type="EMBL" id="EOR71986.1"/>
    </source>
</evidence>
<dbReference type="CDD" id="cd01335">
    <property type="entry name" value="Radical_SAM"/>
    <property type="match status" value="1"/>
</dbReference>
<comment type="subcellular location">
    <subcellularLocation>
        <location evidence="3">Cytoplasm</location>
    </subcellularLocation>
</comment>
<proteinExistence type="inferred from homology"/>
<keyword evidence="3" id="KW-0408">Iron</keyword>
<keyword evidence="3" id="KW-0963">Cytoplasm</keyword>
<dbReference type="PROSITE" id="PS51918">
    <property type="entry name" value="RADICAL_SAM"/>
    <property type="match status" value="1"/>
</dbReference>
<dbReference type="Proteomes" id="UP000014184">
    <property type="component" value="Unassembled WGS sequence"/>
</dbReference>
<keyword evidence="3" id="KW-0479">Metal-binding</keyword>
<keyword evidence="3" id="KW-0143">Chaperone</keyword>
<dbReference type="PANTHER" id="PTHR13932">
    <property type="entry name" value="COPROPORPHYRINIGEN III OXIDASE"/>
    <property type="match status" value="1"/>
</dbReference>
<dbReference type="SFLD" id="SFLDG01082">
    <property type="entry name" value="B12-binding_domain_containing"/>
    <property type="match status" value="1"/>
</dbReference>
<gene>
    <name evidence="5" type="ORF">TM51_04553</name>
</gene>
<dbReference type="PANTHER" id="PTHR13932:SF5">
    <property type="entry name" value="RADICAL S-ADENOSYL METHIONINE DOMAIN-CONTAINING PROTEIN 1, MITOCHONDRIAL"/>
    <property type="match status" value="1"/>
</dbReference>
<protein>
    <recommendedName>
        <fullName evidence="2 3">Heme chaperone HemW</fullName>
    </recommendedName>
</protein>
<dbReference type="GO" id="GO:0046872">
    <property type="term" value="F:metal ion binding"/>
    <property type="evidence" value="ECO:0007669"/>
    <property type="project" value="UniProtKB-UniRule"/>
</dbReference>
<dbReference type="Pfam" id="PF04055">
    <property type="entry name" value="Radical_SAM"/>
    <property type="match status" value="1"/>
</dbReference>
<feature type="domain" description="Radical SAM core" evidence="4">
    <location>
        <begin position="24"/>
        <end position="271"/>
    </location>
</feature>
<keyword evidence="3" id="KW-0004">4Fe-4S</keyword>
<dbReference type="SUPFAM" id="SSF102114">
    <property type="entry name" value="Radical SAM enzymes"/>
    <property type="match status" value="1"/>
</dbReference>
<comment type="similarity">
    <text evidence="1">Belongs to the anaerobic coproporphyrinogen-III oxidase family. HemW subfamily.</text>
</comment>
<dbReference type="SFLD" id="SFLDF00288">
    <property type="entry name" value="HemN-like__clustered_with_nucl"/>
    <property type="match status" value="1"/>
</dbReference>
<dbReference type="InterPro" id="IPR034505">
    <property type="entry name" value="Coproporphyrinogen-III_oxidase"/>
</dbReference>
<dbReference type="GO" id="GO:0051539">
    <property type="term" value="F:4 iron, 4 sulfur cluster binding"/>
    <property type="evidence" value="ECO:0007669"/>
    <property type="project" value="UniProtKB-UniRule"/>
</dbReference>
<sequence length="410" mass="43917">MPSAPLDGTPVPPDGSLPADALAELGTRPFGFYVHVPFCATRCGYCDFNTYTAAELRSRDGTAVASPRTYADQAIAEIALARRVLGDRELPVRTVFMGGGTPTLLSPEELGRILDAIDAQFGLAPDAEITTEANPETVDAGILARLREAGFTRISFGMQSAKAHVLAVLERTHTPGRPEQCVAWARQAGFAHVNLDLIYGTPGESDADWKESLTAAIAAGPDHISAYSLIVEEGTRLAARVRRGELTPFDDDVLADRYIMADELLSAAGLQWYEVSNWAADPTARSAHNLLYWTGGHWWGVGPGAHSHIGGVRWWNVKHPAAYAARLAAGRTPAHAREILSAADRRFERILLELRIAQGCPLDLLDDAGRAAAARAVADGLLDAAAHARGRAVLTLRGRLLADALVLDLA</sequence>
<dbReference type="EMBL" id="AOSG01000022">
    <property type="protein sequence ID" value="EOR71986.1"/>
    <property type="molecule type" value="Genomic_DNA"/>
</dbReference>
<evidence type="ECO:0000313" key="6">
    <source>
        <dbReference type="Proteomes" id="UP000014184"/>
    </source>
</evidence>
<keyword evidence="6" id="KW-1185">Reference proteome</keyword>
<reference evidence="5 6" key="1">
    <citation type="journal article" date="2013" name="Genome Announc.">
        <title>Draft Genome Sequence of the Lignocellulose Decomposer Thermobifida fusca Strain TM51.</title>
        <authorList>
            <person name="Toth A."/>
            <person name="Barna T."/>
            <person name="Nagy I."/>
            <person name="Horvath B."/>
            <person name="Nagy I."/>
            <person name="Tancsics A."/>
            <person name="Kriszt B."/>
            <person name="Baka E."/>
            <person name="Fekete C."/>
            <person name="Kukolya J."/>
        </authorList>
    </citation>
    <scope>NUCLEOTIDE SEQUENCE [LARGE SCALE GENOMIC DNA]</scope>
    <source>
        <strain evidence="5 6">TM51</strain>
    </source>
</reference>
<dbReference type="InterPro" id="IPR058240">
    <property type="entry name" value="rSAM_sf"/>
</dbReference>
<dbReference type="InterPro" id="IPR007197">
    <property type="entry name" value="rSAM"/>
</dbReference>
<dbReference type="InterPro" id="IPR004559">
    <property type="entry name" value="HemW-like"/>
</dbReference>
<comment type="caution">
    <text evidence="5">The sequence shown here is derived from an EMBL/GenBank/DDBJ whole genome shotgun (WGS) entry which is preliminary data.</text>
</comment>
<dbReference type="SFLD" id="SFLDG01065">
    <property type="entry name" value="anaerobic_coproporphyrinogen-I"/>
    <property type="match status" value="2"/>
</dbReference>
<dbReference type="GO" id="GO:0005737">
    <property type="term" value="C:cytoplasm"/>
    <property type="evidence" value="ECO:0007669"/>
    <property type="project" value="UniProtKB-SubCell"/>
</dbReference>
<organism evidence="5 6">
    <name type="scientific">Thermobifida fusca TM51</name>
    <dbReference type="NCBI Taxonomy" id="1169414"/>
    <lineage>
        <taxon>Bacteria</taxon>
        <taxon>Bacillati</taxon>
        <taxon>Actinomycetota</taxon>
        <taxon>Actinomycetes</taxon>
        <taxon>Streptosporangiales</taxon>
        <taxon>Nocardiopsidaceae</taxon>
        <taxon>Thermobifida</taxon>
    </lineage>
</organism>
<evidence type="ECO:0000259" key="4">
    <source>
        <dbReference type="PROSITE" id="PS51918"/>
    </source>
</evidence>
<dbReference type="GO" id="GO:0006779">
    <property type="term" value="P:porphyrin-containing compound biosynthetic process"/>
    <property type="evidence" value="ECO:0007669"/>
    <property type="project" value="InterPro"/>
</dbReference>
<dbReference type="InterPro" id="IPR006638">
    <property type="entry name" value="Elp3/MiaA/NifB-like_rSAM"/>
</dbReference>
<dbReference type="SMART" id="SM00729">
    <property type="entry name" value="Elp3"/>
    <property type="match status" value="1"/>
</dbReference>
<comment type="function">
    <text evidence="3">Probably acts as a heme chaperone, transferring heme to an unknown acceptor. Binds one molecule of heme per monomer, possibly covalently. Binds 1 [4Fe-4S] cluster. The cluster is coordinated with 3 cysteines and an exchangeable S-adenosyl-L-methionine.</text>
</comment>
<dbReference type="AlphaFoldDB" id="A0A9P2WRM4"/>
<dbReference type="SFLD" id="SFLDS00029">
    <property type="entry name" value="Radical_SAM"/>
    <property type="match status" value="2"/>
</dbReference>